<keyword evidence="3" id="KW-1185">Reference proteome</keyword>
<feature type="transmembrane region" description="Helical" evidence="1">
    <location>
        <begin position="57"/>
        <end position="81"/>
    </location>
</feature>
<gene>
    <name evidence="2" type="ORF">N865_09505</name>
</gene>
<sequence>MLRPVRDPDTFWHLRTGDYLRQTWEFVLSDPWSSASEKRWILNQWLPELAMSGLAQVFGLGGAALYLSLATAGIFTALWVACRHRASALVAALVAVVALFTMSASLSPRPQLVTFALTVVTADAWLRTSEDLRPRWWLIPVSWLWACSHGMWFLGPVVGGLVVLGMAFERRVALRRLAPLAAIPLMSFVVAAFTPVGPVLLASPFQVGEITAYITEWQPVSATEPVFIAALLLVAVVLIHAAREAEGRRWHVFLLLLLALALAFTYARTVAIAGAVLAPLAAAALQQLTRQDRSPVTRREVGLSVCFGAGALALAAIIASTGLRSPGLGPNGLNAQLDALPSRTVVCNDWIDGGWLIWRHPQLRVTIDPRAEIYSVKHIRGYQSFAAAVPGWEDYVRDTGCRYALVSQTSATYEALTKQAKWRVAASADGSALLQAPSP</sequence>
<organism evidence="2 3">
    <name type="scientific">Intrasporangium oryzae NRRL B-24470</name>
    <dbReference type="NCBI Taxonomy" id="1386089"/>
    <lineage>
        <taxon>Bacteria</taxon>
        <taxon>Bacillati</taxon>
        <taxon>Actinomycetota</taxon>
        <taxon>Actinomycetes</taxon>
        <taxon>Micrococcales</taxon>
        <taxon>Intrasporangiaceae</taxon>
        <taxon>Intrasporangium</taxon>
    </lineage>
</organism>
<comment type="caution">
    <text evidence="2">The sequence shown here is derived from an EMBL/GenBank/DDBJ whole genome shotgun (WGS) entry which is preliminary data.</text>
</comment>
<dbReference type="Proteomes" id="UP000019489">
    <property type="component" value="Unassembled WGS sequence"/>
</dbReference>
<proteinExistence type="predicted"/>
<evidence type="ECO:0000256" key="1">
    <source>
        <dbReference type="SAM" id="Phobius"/>
    </source>
</evidence>
<feature type="transmembrane region" description="Helical" evidence="1">
    <location>
        <begin position="180"/>
        <end position="205"/>
    </location>
</feature>
<name>W9GBV7_9MICO</name>
<keyword evidence="1" id="KW-1133">Transmembrane helix</keyword>
<dbReference type="EMBL" id="AWSA01000001">
    <property type="protein sequence ID" value="EWT03696.1"/>
    <property type="molecule type" value="Genomic_DNA"/>
</dbReference>
<protein>
    <recommendedName>
        <fullName evidence="4">Glycosyltransferase RgtA/B/C/D-like domain-containing protein</fullName>
    </recommendedName>
</protein>
<evidence type="ECO:0000313" key="2">
    <source>
        <dbReference type="EMBL" id="EWT03696.1"/>
    </source>
</evidence>
<feature type="transmembrane region" description="Helical" evidence="1">
    <location>
        <begin position="225"/>
        <end position="242"/>
    </location>
</feature>
<evidence type="ECO:0008006" key="4">
    <source>
        <dbReference type="Google" id="ProtNLM"/>
    </source>
</evidence>
<reference evidence="2 3" key="1">
    <citation type="submission" date="2013-08" db="EMBL/GenBank/DDBJ databases">
        <title>Intrasporangium oryzae NRRL B-24470.</title>
        <authorList>
            <person name="Liu H."/>
            <person name="Wang G."/>
        </authorList>
    </citation>
    <scope>NUCLEOTIDE SEQUENCE [LARGE SCALE GENOMIC DNA]</scope>
    <source>
        <strain evidence="2 3">NRRL B-24470</strain>
    </source>
</reference>
<feature type="transmembrane region" description="Helical" evidence="1">
    <location>
        <begin position="254"/>
        <end position="281"/>
    </location>
</feature>
<accession>W9GBV7</accession>
<dbReference type="eggNOG" id="COG1287">
    <property type="taxonomic scope" value="Bacteria"/>
</dbReference>
<dbReference type="STRING" id="1386089.N865_09505"/>
<dbReference type="AlphaFoldDB" id="W9GBV7"/>
<feature type="transmembrane region" description="Helical" evidence="1">
    <location>
        <begin position="88"/>
        <end position="106"/>
    </location>
</feature>
<keyword evidence="1" id="KW-0472">Membrane</keyword>
<keyword evidence="1" id="KW-0812">Transmembrane</keyword>
<feature type="transmembrane region" description="Helical" evidence="1">
    <location>
        <begin position="143"/>
        <end position="168"/>
    </location>
</feature>
<feature type="transmembrane region" description="Helical" evidence="1">
    <location>
        <begin position="301"/>
        <end position="323"/>
    </location>
</feature>
<evidence type="ECO:0000313" key="3">
    <source>
        <dbReference type="Proteomes" id="UP000019489"/>
    </source>
</evidence>